<reference evidence="3 4" key="1">
    <citation type="submission" date="2019-10" db="EMBL/GenBank/DDBJ databases">
        <authorList>
            <person name="Karimi E."/>
        </authorList>
    </citation>
    <scope>NUCLEOTIDE SEQUENCE [LARGE SCALE GENOMIC DNA]</scope>
    <source>
        <strain evidence="3">Maribacter sp. 151</strain>
    </source>
</reference>
<evidence type="ECO:0000259" key="2">
    <source>
        <dbReference type="Pfam" id="PF00266"/>
    </source>
</evidence>
<dbReference type="InterPro" id="IPR000192">
    <property type="entry name" value="Aminotrans_V_dom"/>
</dbReference>
<proteinExistence type="predicted"/>
<accession>A0A653PL52</accession>
<keyword evidence="1" id="KW-0663">Pyridoxal phosphate</keyword>
<keyword evidence="4" id="KW-1185">Reference proteome</keyword>
<dbReference type="InterPro" id="IPR015424">
    <property type="entry name" value="PyrdxlP-dep_Trfase"/>
</dbReference>
<dbReference type="SUPFAM" id="SSF53383">
    <property type="entry name" value="PLP-dependent transferases"/>
    <property type="match status" value="1"/>
</dbReference>
<dbReference type="Gene3D" id="3.40.640.10">
    <property type="entry name" value="Type I PLP-dependent aspartate aminotransferase-like (Major domain)"/>
    <property type="match status" value="1"/>
</dbReference>
<gene>
    <name evidence="3" type="ORF">MARI151_20270</name>
</gene>
<dbReference type="EMBL" id="CABWLR010000002">
    <property type="protein sequence ID" value="VXB30378.1"/>
    <property type="molecule type" value="Genomic_DNA"/>
</dbReference>
<protein>
    <submittedName>
        <fullName evidence="3">Penicillin epimerase</fullName>
    </submittedName>
</protein>
<feature type="domain" description="Aminotransferase class V" evidence="2">
    <location>
        <begin position="100"/>
        <end position="378"/>
    </location>
</feature>
<evidence type="ECO:0000313" key="3">
    <source>
        <dbReference type="EMBL" id="VXB30378.1"/>
    </source>
</evidence>
<dbReference type="InterPro" id="IPR015422">
    <property type="entry name" value="PyrdxlP-dep_Trfase_small"/>
</dbReference>
<dbReference type="Gene3D" id="3.90.1150.10">
    <property type="entry name" value="Aspartate Aminotransferase, domain 1"/>
    <property type="match status" value="1"/>
</dbReference>
<organism evidence="3 4">
    <name type="scientific">Maribacter litoralis</name>
    <dbReference type="NCBI Taxonomy" id="2059726"/>
    <lineage>
        <taxon>Bacteria</taxon>
        <taxon>Pseudomonadati</taxon>
        <taxon>Bacteroidota</taxon>
        <taxon>Flavobacteriia</taxon>
        <taxon>Flavobacteriales</taxon>
        <taxon>Flavobacteriaceae</taxon>
        <taxon>Maribacter</taxon>
    </lineage>
</organism>
<dbReference type="InterPro" id="IPR015421">
    <property type="entry name" value="PyrdxlP-dep_Trfase_major"/>
</dbReference>
<dbReference type="RefSeq" id="WP_236564436.1">
    <property type="nucleotide sequence ID" value="NZ_LR733271.1"/>
</dbReference>
<sequence length="421" mass="48113">MMNKRQFLTNMGKAAFTLPFLPYSSVVKGGVPIKSYESKSEDGFWSRIREDYLLKPDYINLENGYYNFIPTPIMMKYIEHLKMVNYEASYYMRTVQWENKASVRDRLAKFVGSTPEELVITRNATESLDLIIGGYPWKKGDEAIYALQDYGSMKDHFELMVKKYSIKTTVVDVPNNPESDEELVAIYEKAITPKTKLMMVSHMINITGQILPIRKICDMAHKYGVEVLVDGAHCIGHFKVDIETLHCDYYGSSLHKWLSVPLGSGMLHVAKNKITKIWPLFTDWENDSDLIQRLNHTGTLPVHTDLAVNDALDYIEMIGIERKQKRLQFLQKYWSDKLRNVPNITVNTPVEIQRSCGIANVGIPSMDAKELAAQLLSEFRIFTVGVDYANVKGCRITPNVYTTTDELDSFVVAMKTIAKRS</sequence>
<dbReference type="Proteomes" id="UP000430202">
    <property type="component" value="Unassembled WGS sequence"/>
</dbReference>
<name>A0A653PL52_9FLAO</name>
<evidence type="ECO:0000256" key="1">
    <source>
        <dbReference type="ARBA" id="ARBA00022898"/>
    </source>
</evidence>
<dbReference type="PANTHER" id="PTHR43092:SF6">
    <property type="entry name" value="BLR1280 PROTEIN"/>
    <property type="match status" value="1"/>
</dbReference>
<dbReference type="PANTHER" id="PTHR43092">
    <property type="entry name" value="L-CYSTEINE DESULFHYDRASE"/>
    <property type="match status" value="1"/>
</dbReference>
<dbReference type="Pfam" id="PF00266">
    <property type="entry name" value="Aminotran_5"/>
    <property type="match status" value="1"/>
</dbReference>
<evidence type="ECO:0000313" key="4">
    <source>
        <dbReference type="Proteomes" id="UP000430202"/>
    </source>
</evidence>
<dbReference type="AlphaFoldDB" id="A0A653PL52"/>